<organism evidence="2 3">
    <name type="scientific">Belnapia arida</name>
    <dbReference type="NCBI Taxonomy" id="2804533"/>
    <lineage>
        <taxon>Bacteria</taxon>
        <taxon>Pseudomonadati</taxon>
        <taxon>Pseudomonadota</taxon>
        <taxon>Alphaproteobacteria</taxon>
        <taxon>Acetobacterales</taxon>
        <taxon>Roseomonadaceae</taxon>
        <taxon>Belnapia</taxon>
    </lineage>
</organism>
<sequence>MSLRRVLLLALGLLAIAPAAFAQLREGRYAIEGQNPDGTPYEGDFELREGPNGAWLARWLVGNAQIIGLGLIQSGMLAISFVVDNRPGVAIYGVEPDGSLRGTWTTGGGLGTETLKPQ</sequence>
<dbReference type="Proteomes" id="UP000660885">
    <property type="component" value="Unassembled WGS sequence"/>
</dbReference>
<comment type="caution">
    <text evidence="2">The sequence shown here is derived from an EMBL/GenBank/DDBJ whole genome shotgun (WGS) entry which is preliminary data.</text>
</comment>
<name>A0ABS1U4Z1_9PROT</name>
<evidence type="ECO:0000313" key="3">
    <source>
        <dbReference type="Proteomes" id="UP000660885"/>
    </source>
</evidence>
<gene>
    <name evidence="2" type="ORF">JMJ56_17090</name>
</gene>
<evidence type="ECO:0000313" key="2">
    <source>
        <dbReference type="EMBL" id="MBL6079737.1"/>
    </source>
</evidence>
<keyword evidence="1" id="KW-0732">Signal</keyword>
<reference evidence="2 3" key="1">
    <citation type="submission" date="2021-01" db="EMBL/GenBank/DDBJ databases">
        <title>Belnapia mucosa sp. nov. and Belnapia arida sp. nov., isolated from the Tabernas Desert (Almeria, Spain).</title>
        <authorList>
            <person name="Molina-Menor E."/>
            <person name="Vidal-Verdu A."/>
            <person name="Calonge A."/>
            <person name="Satari L."/>
            <person name="Pereto J."/>
            <person name="Porcar M."/>
        </authorList>
    </citation>
    <scope>NUCLEOTIDE SEQUENCE [LARGE SCALE GENOMIC DNA]</scope>
    <source>
        <strain evidence="2 3">T18</strain>
    </source>
</reference>
<keyword evidence="3" id="KW-1185">Reference proteome</keyword>
<dbReference type="EMBL" id="JAETWB010000008">
    <property type="protein sequence ID" value="MBL6079737.1"/>
    <property type="molecule type" value="Genomic_DNA"/>
</dbReference>
<protein>
    <submittedName>
        <fullName evidence="2">Uncharacterized protein</fullName>
    </submittedName>
</protein>
<proteinExistence type="predicted"/>
<accession>A0ABS1U4Z1</accession>
<feature type="signal peptide" evidence="1">
    <location>
        <begin position="1"/>
        <end position="22"/>
    </location>
</feature>
<evidence type="ECO:0000256" key="1">
    <source>
        <dbReference type="SAM" id="SignalP"/>
    </source>
</evidence>
<dbReference type="RefSeq" id="WP_202832986.1">
    <property type="nucleotide sequence ID" value="NZ_JAETWB010000008.1"/>
</dbReference>
<feature type="chain" id="PRO_5047132050" evidence="1">
    <location>
        <begin position="23"/>
        <end position="118"/>
    </location>
</feature>